<reference evidence="2" key="2">
    <citation type="journal article" date="2017" name="Genome Announc.">
        <title>Twelve Complete Reference Genomes of Clinical Isolates in the Capnocytophaga Genus.</title>
        <authorList>
            <person name="Villarma A."/>
            <person name="Gulvik C.A."/>
            <person name="Rowe L.A."/>
            <person name="Sheth M."/>
            <person name="Juieng P."/>
            <person name="Nicholson A.C."/>
            <person name="Loparev V.N."/>
            <person name="McQuiston J.R."/>
        </authorList>
    </citation>
    <scope>NUCLEOTIDE SEQUENCE</scope>
    <source>
        <strain evidence="2">H2177</strain>
    </source>
</reference>
<evidence type="ECO:0000313" key="3">
    <source>
        <dbReference type="EMBL" id="MFK8294111.1"/>
    </source>
</evidence>
<dbReference type="RefSeq" id="WP_095896164.1">
    <property type="nucleotide sequence ID" value="NZ_BOPJ01000001.1"/>
</dbReference>
<reference evidence="3 5" key="1">
    <citation type="journal article" date="2016" name="Sci. Rep.">
        <title>Whole genome sequencing identifies a novel species of the genus Capnocytophaga isolated from dog and cat bite wounds in humans.</title>
        <authorList>
            <person name="Zangenah S."/>
            <person name="Abbasi N."/>
            <person name="Andersson A.F."/>
            <person name="Bergman P."/>
        </authorList>
    </citation>
    <scope>NUCLEOTIDE SEQUENCE [LARGE SCALE GENOMIC DNA]</scope>
    <source>
        <strain evidence="3 5">W5</strain>
    </source>
</reference>
<dbReference type="KEGG" id="csto:CGC58_07495"/>
<keyword evidence="5" id="KW-1185">Reference proteome</keyword>
<dbReference type="EMBL" id="CP022387">
    <property type="protein sequence ID" value="ATA89587.1"/>
    <property type="molecule type" value="Genomic_DNA"/>
</dbReference>
<dbReference type="OrthoDB" id="1420342at2"/>
<dbReference type="AlphaFoldDB" id="A0A250G037"/>
<reference evidence="3" key="4">
    <citation type="submission" date="2024-10" db="EMBL/GenBank/DDBJ databases">
        <authorList>
            <person name="Bergman P."/>
            <person name="Andersson A.F."/>
            <person name="Zangenah S."/>
            <person name="Abbasi N."/>
        </authorList>
    </citation>
    <scope>NUCLEOTIDE SEQUENCE</scope>
    <source>
        <strain evidence="3">W5</strain>
    </source>
</reference>
<evidence type="ECO:0000313" key="4">
    <source>
        <dbReference type="Proteomes" id="UP000217348"/>
    </source>
</evidence>
<evidence type="ECO:0000256" key="1">
    <source>
        <dbReference type="SAM" id="Phobius"/>
    </source>
</evidence>
<dbReference type="Proteomes" id="UP001622370">
    <property type="component" value="Unassembled WGS sequence"/>
</dbReference>
<keyword evidence="1" id="KW-0472">Membrane</keyword>
<dbReference type="EMBL" id="JBJGWJ010000007">
    <property type="protein sequence ID" value="MFK8294111.1"/>
    <property type="molecule type" value="Genomic_DNA"/>
</dbReference>
<keyword evidence="1" id="KW-1133">Transmembrane helix</keyword>
<proteinExistence type="predicted"/>
<feature type="transmembrane region" description="Helical" evidence="1">
    <location>
        <begin position="186"/>
        <end position="207"/>
    </location>
</feature>
<keyword evidence="1" id="KW-0812">Transmembrane</keyword>
<gene>
    <name evidence="3" type="ORF">ACI76L_09980</name>
    <name evidence="2" type="ORF">CGC58_07495</name>
</gene>
<dbReference type="Proteomes" id="UP000217348">
    <property type="component" value="Chromosome"/>
</dbReference>
<sequence>MKPISFFVYSLMYMVIAGVVAFVMGLRILEAGKAIETSPKKYTEIEKINFWYYGFDTNYLNVSFEVFDDKINCQYFVPDGEQNKLLALLQTEGIIASPEAFLQTIPKAMDGAKHQALSALKTIEVEGNGAKFIKVKPEINAVSLEKEQLKKLHSLEIIRNDQGYIQFLALNEKTLSGSKAVLRKTFAIGIGYVVIIFGGLALLLMPFNMYIQLKDYYTKGTPFYIPNRWQSFKNFFNMFKR</sequence>
<protein>
    <submittedName>
        <fullName evidence="2">Uncharacterized protein</fullName>
    </submittedName>
</protein>
<evidence type="ECO:0000313" key="5">
    <source>
        <dbReference type="Proteomes" id="UP001622370"/>
    </source>
</evidence>
<feature type="transmembrane region" description="Helical" evidence="1">
    <location>
        <begin position="6"/>
        <end position="29"/>
    </location>
</feature>
<name>A0A250G037_9FLAO</name>
<reference evidence="4" key="3">
    <citation type="submission" date="2017-06" db="EMBL/GenBank/DDBJ databases">
        <title>Capnocytophaga spp. assemblies.</title>
        <authorList>
            <person name="Gulvik C.A."/>
        </authorList>
    </citation>
    <scope>NUCLEOTIDE SEQUENCE [LARGE SCALE GENOMIC DNA]</scope>
    <source>
        <strain evidence="4">H2177</strain>
    </source>
</reference>
<organism evidence="2 4">
    <name type="scientific">Capnocytophaga stomatis</name>
    <dbReference type="NCBI Taxonomy" id="1848904"/>
    <lineage>
        <taxon>Bacteria</taxon>
        <taxon>Pseudomonadati</taxon>
        <taxon>Bacteroidota</taxon>
        <taxon>Flavobacteriia</taxon>
        <taxon>Flavobacteriales</taxon>
        <taxon>Flavobacteriaceae</taxon>
        <taxon>Capnocytophaga</taxon>
    </lineage>
</organism>
<accession>A0A250G037</accession>
<evidence type="ECO:0000313" key="2">
    <source>
        <dbReference type="EMBL" id="ATA89587.1"/>
    </source>
</evidence>